<dbReference type="PROSITE" id="PS51160">
    <property type="entry name" value="ACYLPHOSPHATASE_3"/>
    <property type="match status" value="1"/>
</dbReference>
<dbReference type="STRING" id="1817813.A2008_02875"/>
<comment type="catalytic activity">
    <reaction evidence="3 4 5">
        <text>an acyl phosphate + H2O = a carboxylate + phosphate + H(+)</text>
        <dbReference type="Rhea" id="RHEA:14965"/>
        <dbReference type="ChEBI" id="CHEBI:15377"/>
        <dbReference type="ChEBI" id="CHEBI:15378"/>
        <dbReference type="ChEBI" id="CHEBI:29067"/>
        <dbReference type="ChEBI" id="CHEBI:43474"/>
        <dbReference type="ChEBI" id="CHEBI:59918"/>
        <dbReference type="EC" id="3.6.1.7"/>
    </reaction>
</comment>
<evidence type="ECO:0000256" key="3">
    <source>
        <dbReference type="ARBA" id="ARBA00047645"/>
    </source>
</evidence>
<dbReference type="PROSITE" id="PS00151">
    <property type="entry name" value="ACYLPHOSPHATASE_2"/>
    <property type="match status" value="1"/>
</dbReference>
<dbReference type="InterPro" id="IPR020456">
    <property type="entry name" value="Acylphosphatase"/>
</dbReference>
<sequence>MRSVSHLFISGRVQGVGFRYFAARLASKYNICGFVRNLLNGDVEVYAEGEKDDLDRFRLQVKTGPSCALVTRVGENDVPMISASFNSFDILEDE</sequence>
<gene>
    <name evidence="8" type="ORF">A2008_02875</name>
</gene>
<evidence type="ECO:0000256" key="5">
    <source>
        <dbReference type="RuleBase" id="RU000553"/>
    </source>
</evidence>
<evidence type="ECO:0000256" key="1">
    <source>
        <dbReference type="ARBA" id="ARBA00005614"/>
    </source>
</evidence>
<feature type="domain" description="Acylphosphatase-like" evidence="7">
    <location>
        <begin position="4"/>
        <end position="92"/>
    </location>
</feature>
<comment type="caution">
    <text evidence="8">The sequence shown here is derived from an EMBL/GenBank/DDBJ whole genome shotgun (WGS) entry which is preliminary data.</text>
</comment>
<feature type="active site" evidence="4">
    <location>
        <position position="37"/>
    </location>
</feature>
<dbReference type="InterPro" id="IPR036046">
    <property type="entry name" value="Acylphosphatase-like_dom_sf"/>
</dbReference>
<name>A0A1F7WL48_9BACT</name>
<dbReference type="InterPro" id="IPR001792">
    <property type="entry name" value="Acylphosphatase-like_dom"/>
</dbReference>
<dbReference type="GO" id="GO:0003998">
    <property type="term" value="F:acylphosphatase activity"/>
    <property type="evidence" value="ECO:0007669"/>
    <property type="project" value="UniProtKB-EC"/>
</dbReference>
<dbReference type="PROSITE" id="PS00150">
    <property type="entry name" value="ACYLPHOSPHATASE_1"/>
    <property type="match status" value="1"/>
</dbReference>
<reference evidence="8 9" key="1">
    <citation type="journal article" date="2016" name="Nat. Commun.">
        <title>Thousands of microbial genomes shed light on interconnected biogeochemical processes in an aquifer system.</title>
        <authorList>
            <person name="Anantharaman K."/>
            <person name="Brown C.T."/>
            <person name="Hug L.A."/>
            <person name="Sharon I."/>
            <person name="Castelle C.J."/>
            <person name="Probst A.J."/>
            <person name="Thomas B.C."/>
            <person name="Singh A."/>
            <person name="Wilkins M.J."/>
            <person name="Karaoz U."/>
            <person name="Brodie E.L."/>
            <person name="Williams K.H."/>
            <person name="Hubbard S.S."/>
            <person name="Banfield J.F."/>
        </authorList>
    </citation>
    <scope>NUCLEOTIDE SEQUENCE [LARGE SCALE GENOMIC DNA]</scope>
</reference>
<keyword evidence="4 5" id="KW-0378">Hydrolase</keyword>
<dbReference type="Proteomes" id="UP000178735">
    <property type="component" value="Unassembled WGS sequence"/>
</dbReference>
<dbReference type="PANTHER" id="PTHR47268:SF4">
    <property type="entry name" value="ACYLPHOSPHATASE"/>
    <property type="match status" value="1"/>
</dbReference>
<dbReference type="EC" id="3.6.1.7" evidence="2 4"/>
<evidence type="ECO:0000256" key="4">
    <source>
        <dbReference type="PROSITE-ProRule" id="PRU00520"/>
    </source>
</evidence>
<accession>A0A1F7WL48</accession>
<proteinExistence type="inferred from homology"/>
<dbReference type="Gene3D" id="3.30.70.100">
    <property type="match status" value="1"/>
</dbReference>
<dbReference type="EMBL" id="MGFH01000161">
    <property type="protein sequence ID" value="OGM03561.1"/>
    <property type="molecule type" value="Genomic_DNA"/>
</dbReference>
<comment type="similarity">
    <text evidence="1 6">Belongs to the acylphosphatase family.</text>
</comment>
<dbReference type="PANTHER" id="PTHR47268">
    <property type="entry name" value="ACYLPHOSPHATASE"/>
    <property type="match status" value="1"/>
</dbReference>
<evidence type="ECO:0000256" key="2">
    <source>
        <dbReference type="ARBA" id="ARBA00012150"/>
    </source>
</evidence>
<evidence type="ECO:0000256" key="6">
    <source>
        <dbReference type="RuleBase" id="RU004168"/>
    </source>
</evidence>
<feature type="active site" evidence="4">
    <location>
        <position position="19"/>
    </location>
</feature>
<protein>
    <recommendedName>
        <fullName evidence="2 4">Acylphosphatase</fullName>
        <ecNumber evidence="2 4">3.6.1.7</ecNumber>
    </recommendedName>
</protein>
<dbReference type="SUPFAM" id="SSF54975">
    <property type="entry name" value="Acylphosphatase/BLUF domain-like"/>
    <property type="match status" value="1"/>
</dbReference>
<evidence type="ECO:0000313" key="8">
    <source>
        <dbReference type="EMBL" id="OGM03561.1"/>
    </source>
</evidence>
<evidence type="ECO:0000313" key="9">
    <source>
        <dbReference type="Proteomes" id="UP000178735"/>
    </source>
</evidence>
<dbReference type="AlphaFoldDB" id="A0A1F7WL48"/>
<evidence type="ECO:0000259" key="7">
    <source>
        <dbReference type="PROSITE" id="PS51160"/>
    </source>
</evidence>
<organism evidence="8 9">
    <name type="scientific">Candidatus Wallbacteria bacterium GWC2_49_35</name>
    <dbReference type="NCBI Taxonomy" id="1817813"/>
    <lineage>
        <taxon>Bacteria</taxon>
        <taxon>Candidatus Walliibacteriota</taxon>
    </lineage>
</organism>
<dbReference type="Pfam" id="PF00708">
    <property type="entry name" value="Acylphosphatase"/>
    <property type="match status" value="1"/>
</dbReference>
<dbReference type="InterPro" id="IPR017968">
    <property type="entry name" value="Acylphosphatase_CS"/>
</dbReference>